<dbReference type="Gene3D" id="2.60.40.10">
    <property type="entry name" value="Immunoglobulins"/>
    <property type="match status" value="1"/>
</dbReference>
<dbReference type="InterPro" id="IPR013783">
    <property type="entry name" value="Ig-like_fold"/>
</dbReference>
<reference evidence="3" key="1">
    <citation type="journal article" date="2020" name="Nat. Commun.">
        <title>Genome assembly of wild tea tree DASZ reveals pedigree and selection history of tea varieties.</title>
        <authorList>
            <person name="Zhang W."/>
            <person name="Zhang Y."/>
            <person name="Qiu H."/>
            <person name="Guo Y."/>
            <person name="Wan H."/>
            <person name="Zhang X."/>
            <person name="Scossa F."/>
            <person name="Alseekh S."/>
            <person name="Zhang Q."/>
            <person name="Wang P."/>
            <person name="Xu L."/>
            <person name="Schmidt M.H."/>
            <person name="Jia X."/>
            <person name="Li D."/>
            <person name="Zhu A."/>
            <person name="Guo F."/>
            <person name="Chen W."/>
            <person name="Ni D."/>
            <person name="Usadel B."/>
            <person name="Fernie A.R."/>
            <person name="Wen W."/>
        </authorList>
    </citation>
    <scope>NUCLEOTIDE SEQUENCE [LARGE SCALE GENOMIC DNA]</scope>
    <source>
        <strain evidence="3">cv. G240</strain>
    </source>
</reference>
<dbReference type="EMBL" id="JACBKZ010000015">
    <property type="protein sequence ID" value="KAF5930340.1"/>
    <property type="molecule type" value="Genomic_DNA"/>
</dbReference>
<feature type="compositionally biased region" description="Polar residues" evidence="1">
    <location>
        <begin position="194"/>
        <end position="215"/>
    </location>
</feature>
<proteinExistence type="predicted"/>
<gene>
    <name evidence="2" type="ORF">HYC85_031213</name>
</gene>
<sequence length="238" mass="26064">MDRPVKADVKEVNLTFSRGQKSTATFRLTNLMQTMSVAVSPSTTNPSSLSFPNPFSILPPLSTSSFTLHLSSDHPPLSSPPDTMLVRSSMLPTGKTHQDDLCRLFSKPGAHIFKDATIPISLVGPHVIASLFSPPYNKSFEVSFLLSKAISGYDESESTNLLKSATGFGNVVPTHMHEKRRKATNQVQLGSHQPTCMKNVGRQPTKSSLAATNHSKGQEWRLPKSRTKAFPPTPFVYK</sequence>
<dbReference type="AlphaFoldDB" id="A0A7J7FQ17"/>
<dbReference type="Proteomes" id="UP000593564">
    <property type="component" value="Unassembled WGS sequence"/>
</dbReference>
<comment type="caution">
    <text evidence="2">The sequence shown here is derived from an EMBL/GenBank/DDBJ whole genome shotgun (WGS) entry which is preliminary data.</text>
</comment>
<protein>
    <submittedName>
        <fullName evidence="2">Uncharacterized protein</fullName>
    </submittedName>
</protein>
<keyword evidence="3" id="KW-1185">Reference proteome</keyword>
<accession>A0A7J7FQ17</accession>
<reference evidence="2 3" key="2">
    <citation type="submission" date="2020-07" db="EMBL/GenBank/DDBJ databases">
        <title>Genome assembly of wild tea tree DASZ reveals pedigree and selection history of tea varieties.</title>
        <authorList>
            <person name="Zhang W."/>
        </authorList>
    </citation>
    <scope>NUCLEOTIDE SEQUENCE [LARGE SCALE GENOMIC DNA]</scope>
    <source>
        <strain evidence="3">cv. G240</strain>
        <tissue evidence="2">Leaf</tissue>
    </source>
</reference>
<organism evidence="2 3">
    <name type="scientific">Camellia sinensis</name>
    <name type="common">Tea plant</name>
    <name type="synonym">Thea sinensis</name>
    <dbReference type="NCBI Taxonomy" id="4442"/>
    <lineage>
        <taxon>Eukaryota</taxon>
        <taxon>Viridiplantae</taxon>
        <taxon>Streptophyta</taxon>
        <taxon>Embryophyta</taxon>
        <taxon>Tracheophyta</taxon>
        <taxon>Spermatophyta</taxon>
        <taxon>Magnoliopsida</taxon>
        <taxon>eudicotyledons</taxon>
        <taxon>Gunneridae</taxon>
        <taxon>Pentapetalae</taxon>
        <taxon>asterids</taxon>
        <taxon>Ericales</taxon>
        <taxon>Theaceae</taxon>
        <taxon>Camellia</taxon>
    </lineage>
</organism>
<evidence type="ECO:0000313" key="2">
    <source>
        <dbReference type="EMBL" id="KAF5930340.1"/>
    </source>
</evidence>
<name>A0A7J7FQ17_CAMSI</name>
<evidence type="ECO:0000256" key="1">
    <source>
        <dbReference type="SAM" id="MobiDB-lite"/>
    </source>
</evidence>
<evidence type="ECO:0000313" key="3">
    <source>
        <dbReference type="Proteomes" id="UP000593564"/>
    </source>
</evidence>
<feature type="region of interest" description="Disordered" evidence="1">
    <location>
        <begin position="194"/>
        <end position="225"/>
    </location>
</feature>